<feature type="transmembrane region" description="Helical" evidence="6">
    <location>
        <begin position="472"/>
        <end position="493"/>
    </location>
</feature>
<feature type="transmembrane region" description="Helical" evidence="6">
    <location>
        <begin position="20"/>
        <end position="38"/>
    </location>
</feature>
<feature type="transmembrane region" description="Helical" evidence="6">
    <location>
        <begin position="435"/>
        <end position="452"/>
    </location>
</feature>
<feature type="transmembrane region" description="Helical" evidence="6">
    <location>
        <begin position="268"/>
        <end position="296"/>
    </location>
</feature>
<dbReference type="Proteomes" id="UP000199320">
    <property type="component" value="Unassembled WGS sequence"/>
</dbReference>
<gene>
    <name evidence="7" type="ORF">SAMN04488694_1198</name>
</gene>
<dbReference type="EMBL" id="FOIC01000019">
    <property type="protein sequence ID" value="SET94524.1"/>
    <property type="molecule type" value="Genomic_DNA"/>
</dbReference>
<feature type="transmembrane region" description="Helical" evidence="6">
    <location>
        <begin position="45"/>
        <end position="64"/>
    </location>
</feature>
<accession>A0A1I0ICS1</accession>
<dbReference type="GO" id="GO:0015658">
    <property type="term" value="F:branched-chain amino acid transmembrane transporter activity"/>
    <property type="evidence" value="ECO:0007669"/>
    <property type="project" value="InterPro"/>
</dbReference>
<feature type="transmembrane region" description="Helical" evidence="6">
    <location>
        <begin position="101"/>
        <end position="119"/>
    </location>
</feature>
<dbReference type="InterPro" id="IPR001851">
    <property type="entry name" value="ABC_transp_permease"/>
</dbReference>
<sequence length="677" mass="72043">MTFVADLTEQLINGVTLGMVYVLLAAGLSIIFGVMDVINFSHGELFALGAYFALSISGALGVGVGFWTALVVAPLLVGIVGVAIERFTIRPLYGRNPLYHILLTFGLVLIINDLIKLVWGTQQRNLGVPGYLSQPVGVAGIQVSLYNYFMIVFAGALALGIYLFLERTKYGMIVRAGSQDRQMVRNVGIDIDKYYTLVFGLGAALAAVGGIVLGGYQSISTGMGNSVIIPAFIIVVLGGLGSFRGAVFGGLLVGIIRTITRTYGGTEFGEVAGITLSLPDLEGLTIFLLMIAVLLVKPQGLFGNPEFQDEGGEEGDLLTGADGGVFTDSVRMKLGAAAVGLLAIAPFAILLTGNDYYIILLNRVLIMAIFALSLDIVMGYTGLVPLGHTMFYGVGAYVAALVMIHYTSSFIIALFGAIVICALIAWIVGSLSIRVSGVYFAMITLAFAELFYNAVFKFQFTGGSDGLLGWDTFFGIAGIGAELNGINLLIAGFEITPNIVFYYTALILAVASLLFARRFMNAPFGSVLQSISEAEERAEFIGYDVTKYKRRAFVISGGMAGMAGGLLAVKPSTFIISPDQTLAWIHSGEVIVMTLLGGMGTLFGPMIGAGVFIGAEDILSSYTEQWRLVIGTIFVLFVLFVPRGLVSIPSLLVQRRQSAESDSPSVGFDESEVNTHD</sequence>
<dbReference type="RefSeq" id="WP_008011686.1">
    <property type="nucleotide sequence ID" value="NZ_FOIC01000019.1"/>
</dbReference>
<feature type="transmembrane region" description="Helical" evidence="6">
    <location>
        <begin position="364"/>
        <end position="383"/>
    </location>
</feature>
<dbReference type="CDD" id="cd06582">
    <property type="entry name" value="TM_PBP1_LivH_like"/>
    <property type="match status" value="1"/>
</dbReference>
<reference evidence="8" key="1">
    <citation type="submission" date="2016-10" db="EMBL/GenBank/DDBJ databases">
        <authorList>
            <person name="Varghese N."/>
            <person name="Submissions S."/>
        </authorList>
    </citation>
    <scope>NUCLEOTIDE SEQUENCE [LARGE SCALE GENOMIC DNA]</scope>
    <source>
        <strain evidence="8">CDM_6</strain>
    </source>
</reference>
<keyword evidence="3 6" id="KW-0812">Transmembrane</keyword>
<feature type="transmembrane region" description="Helical" evidence="6">
    <location>
        <begin position="194"/>
        <end position="216"/>
    </location>
</feature>
<feature type="transmembrane region" description="Helical" evidence="6">
    <location>
        <begin position="403"/>
        <end position="428"/>
    </location>
</feature>
<feature type="transmembrane region" description="Helical" evidence="6">
    <location>
        <begin position="500"/>
        <end position="520"/>
    </location>
</feature>
<keyword evidence="5 6" id="KW-0472">Membrane</keyword>
<feature type="transmembrane region" description="Helical" evidence="6">
    <location>
        <begin position="626"/>
        <end position="646"/>
    </location>
</feature>
<evidence type="ECO:0000313" key="7">
    <source>
        <dbReference type="EMBL" id="SET94524.1"/>
    </source>
</evidence>
<feature type="transmembrane region" description="Helical" evidence="6">
    <location>
        <begin position="552"/>
        <end position="569"/>
    </location>
</feature>
<dbReference type="CDD" id="cd06581">
    <property type="entry name" value="TM_PBP1_LivM_like"/>
    <property type="match status" value="1"/>
</dbReference>
<feature type="transmembrane region" description="Helical" evidence="6">
    <location>
        <begin position="334"/>
        <end position="352"/>
    </location>
</feature>
<dbReference type="InterPro" id="IPR043428">
    <property type="entry name" value="LivM-like"/>
</dbReference>
<organism evidence="7 8">
    <name type="scientific">Natrinema hispanicum</name>
    <dbReference type="NCBI Taxonomy" id="392421"/>
    <lineage>
        <taxon>Archaea</taxon>
        <taxon>Methanobacteriati</taxon>
        <taxon>Methanobacteriota</taxon>
        <taxon>Stenosarchaea group</taxon>
        <taxon>Halobacteria</taxon>
        <taxon>Halobacteriales</taxon>
        <taxon>Natrialbaceae</taxon>
        <taxon>Natrinema</taxon>
    </lineage>
</organism>
<evidence type="ECO:0000256" key="3">
    <source>
        <dbReference type="ARBA" id="ARBA00022692"/>
    </source>
</evidence>
<dbReference type="PANTHER" id="PTHR30482">
    <property type="entry name" value="HIGH-AFFINITY BRANCHED-CHAIN AMINO ACID TRANSPORT SYSTEM PERMEASE"/>
    <property type="match status" value="1"/>
</dbReference>
<proteinExistence type="predicted"/>
<evidence type="ECO:0000256" key="5">
    <source>
        <dbReference type="ARBA" id="ARBA00023136"/>
    </source>
</evidence>
<dbReference type="GO" id="GO:0005886">
    <property type="term" value="C:plasma membrane"/>
    <property type="evidence" value="ECO:0007669"/>
    <property type="project" value="UniProtKB-SubCell"/>
</dbReference>
<dbReference type="Pfam" id="PF02653">
    <property type="entry name" value="BPD_transp_2"/>
    <property type="match status" value="2"/>
</dbReference>
<keyword evidence="8" id="KW-1185">Reference proteome</keyword>
<dbReference type="STRING" id="392421.SAMN04488694_1198"/>
<dbReference type="PANTHER" id="PTHR30482:SF17">
    <property type="entry name" value="ABC TRANSPORTER ATP-BINDING PROTEIN"/>
    <property type="match status" value="1"/>
</dbReference>
<protein>
    <submittedName>
        <fullName evidence="7">Amino acid/amide ABC transporter membrane protein 1, HAAT family /amino acid/amide ABC transporter membrane protein 2, HAAT family</fullName>
    </submittedName>
</protein>
<feature type="transmembrane region" description="Helical" evidence="6">
    <location>
        <begin position="228"/>
        <end position="256"/>
    </location>
</feature>
<feature type="transmembrane region" description="Helical" evidence="6">
    <location>
        <begin position="590"/>
        <end position="614"/>
    </location>
</feature>
<keyword evidence="4 6" id="KW-1133">Transmembrane helix</keyword>
<dbReference type="AlphaFoldDB" id="A0A1I0ICS1"/>
<evidence type="ECO:0000256" key="6">
    <source>
        <dbReference type="SAM" id="Phobius"/>
    </source>
</evidence>
<evidence type="ECO:0000313" key="8">
    <source>
        <dbReference type="Proteomes" id="UP000199320"/>
    </source>
</evidence>
<name>A0A1I0ICS1_9EURY</name>
<comment type="subcellular location">
    <subcellularLocation>
        <location evidence="1">Cell membrane</location>
        <topology evidence="1">Multi-pass membrane protein</topology>
    </subcellularLocation>
</comment>
<evidence type="ECO:0000256" key="2">
    <source>
        <dbReference type="ARBA" id="ARBA00022475"/>
    </source>
</evidence>
<feature type="transmembrane region" description="Helical" evidence="6">
    <location>
        <begin position="145"/>
        <end position="165"/>
    </location>
</feature>
<evidence type="ECO:0000256" key="4">
    <source>
        <dbReference type="ARBA" id="ARBA00022989"/>
    </source>
</evidence>
<dbReference type="OrthoDB" id="43815at2157"/>
<evidence type="ECO:0000256" key="1">
    <source>
        <dbReference type="ARBA" id="ARBA00004651"/>
    </source>
</evidence>
<keyword evidence="2" id="KW-1003">Cell membrane</keyword>